<reference evidence="21" key="1">
    <citation type="submission" date="2021-03" db="EMBL/GenBank/DDBJ databases">
        <authorList>
            <person name="Tagirdzhanova G."/>
        </authorList>
    </citation>
    <scope>NUCLEOTIDE SEQUENCE</scope>
</reference>
<evidence type="ECO:0000313" key="21">
    <source>
        <dbReference type="EMBL" id="CAF9929381.1"/>
    </source>
</evidence>
<keyword evidence="8 14" id="KW-0791">Threonine biosynthesis</keyword>
<evidence type="ECO:0000313" key="22">
    <source>
        <dbReference type="Proteomes" id="UP000664521"/>
    </source>
</evidence>
<dbReference type="Gene3D" id="3.40.50.720">
    <property type="entry name" value="NAD(P)-binding Rossmann-like Domain"/>
    <property type="match status" value="1"/>
</dbReference>
<dbReference type="SUPFAM" id="SSF51735">
    <property type="entry name" value="NAD(P)-binding Rossmann-fold domains"/>
    <property type="match status" value="1"/>
</dbReference>
<name>A0A8H3FNN0_9LECA</name>
<dbReference type="AlphaFoldDB" id="A0A8H3FNN0"/>
<evidence type="ECO:0000256" key="15">
    <source>
        <dbReference type="PIRSR" id="PIRSR036497-1"/>
    </source>
</evidence>
<evidence type="ECO:0000256" key="12">
    <source>
        <dbReference type="ARBA" id="ARBA00048841"/>
    </source>
</evidence>
<gene>
    <name evidence="21" type="ORF">HETSPECPRED_007359</name>
</gene>
<dbReference type="GO" id="GO:0009090">
    <property type="term" value="P:homoserine biosynthetic process"/>
    <property type="evidence" value="ECO:0007669"/>
    <property type="project" value="TreeGrafter"/>
</dbReference>
<comment type="cofactor">
    <cofactor evidence="1">
        <name>a metal cation</name>
        <dbReference type="ChEBI" id="CHEBI:25213"/>
    </cofactor>
</comment>
<comment type="pathway">
    <text evidence="3 17">Amino-acid biosynthesis; L-methionine biosynthesis via de novo pathway; L-homoserine from L-aspartate: step 3/3.</text>
</comment>
<keyword evidence="7 14" id="KW-0028">Amino-acid biosynthesis</keyword>
<evidence type="ECO:0000256" key="13">
    <source>
        <dbReference type="ARBA" id="ARBA00059589"/>
    </source>
</evidence>
<evidence type="ECO:0000256" key="9">
    <source>
        <dbReference type="ARBA" id="ARBA00022857"/>
    </source>
</evidence>
<evidence type="ECO:0000256" key="3">
    <source>
        <dbReference type="ARBA" id="ARBA00005062"/>
    </source>
</evidence>
<dbReference type="GO" id="GO:0009088">
    <property type="term" value="P:threonine biosynthetic process"/>
    <property type="evidence" value="ECO:0007669"/>
    <property type="project" value="UniProtKB-UniPathway"/>
</dbReference>
<keyword evidence="11 14" id="KW-0486">Methionine biosynthesis</keyword>
<feature type="binding site" evidence="16">
    <location>
        <begin position="13"/>
        <end position="18"/>
    </location>
    <ligand>
        <name>NADP(+)</name>
        <dbReference type="ChEBI" id="CHEBI:58349"/>
    </ligand>
</feature>
<dbReference type="PIRSF" id="PIRSF036497">
    <property type="entry name" value="HDH_short"/>
    <property type="match status" value="1"/>
</dbReference>
<dbReference type="InterPro" id="IPR011147">
    <property type="entry name" value="Bifunc_Aspkin/hSer_DH"/>
</dbReference>
<dbReference type="Pfam" id="PF00742">
    <property type="entry name" value="Homoserine_dh"/>
    <property type="match status" value="1"/>
</dbReference>
<dbReference type="EMBL" id="CAJPDS010000051">
    <property type="protein sequence ID" value="CAF9929381.1"/>
    <property type="molecule type" value="Genomic_DNA"/>
</dbReference>
<dbReference type="InterPro" id="IPR036291">
    <property type="entry name" value="NAD(P)-bd_dom_sf"/>
</dbReference>
<feature type="binding site" evidence="16">
    <location>
        <position position="215"/>
    </location>
    <ligand>
        <name>L-homoserine</name>
        <dbReference type="ChEBI" id="CHEBI:57476"/>
    </ligand>
</feature>
<evidence type="ECO:0000256" key="1">
    <source>
        <dbReference type="ARBA" id="ARBA00001920"/>
    </source>
</evidence>
<evidence type="ECO:0000256" key="14">
    <source>
        <dbReference type="PIRNR" id="PIRNR036497"/>
    </source>
</evidence>
<evidence type="ECO:0000259" key="20">
    <source>
        <dbReference type="Pfam" id="PF03447"/>
    </source>
</evidence>
<evidence type="ECO:0000256" key="5">
    <source>
        <dbReference type="ARBA" id="ARBA00013213"/>
    </source>
</evidence>
<keyword evidence="22" id="KW-1185">Reference proteome</keyword>
<sequence length="368" mass="39496">MQSGNTIYIAIVGVGGVGRHVIAQLHLISKEYPNLRLCHISRSKKSLYAQDFEQPLPFDSWEHDLAQTGQDPLSLDGLLKYLASAPGKSVVVDNTSSSDVAAAYPMFLKQGISVVTPNKKAFSGSLELWKDIFNSVRSPSNPTGGYVYHESSVGAGLPIISTLKDLVDTGDEVARIEGVFSGTMSFLFNTFAPVQGNGGVWSDEVRRAKAAGFTEPDPREDLNGLDVARKLVILARISGLDIQNTSSFPVQSLIPKELESVKSADEFMEGLPRFDGTMASMRDDANAQGKVVRFVGSIDVKKAVLNVGIQTFDKSHPIAALKGSDNIISFYTKRYGSNPLIVQGGGAGGEVTAMGVTADLIKVIQRLS</sequence>
<dbReference type="OrthoDB" id="67851at2759"/>
<dbReference type="GO" id="GO:0050661">
    <property type="term" value="F:NADP binding"/>
    <property type="evidence" value="ECO:0007669"/>
    <property type="project" value="InterPro"/>
</dbReference>
<dbReference type="PANTHER" id="PTHR43070:SF5">
    <property type="entry name" value="HOMOSERINE DEHYDROGENASE"/>
    <property type="match status" value="1"/>
</dbReference>
<dbReference type="InterPro" id="IPR005106">
    <property type="entry name" value="Asp/hSer_DH_NAD-bd"/>
</dbReference>
<evidence type="ECO:0000256" key="4">
    <source>
        <dbReference type="ARBA" id="ARBA00006753"/>
    </source>
</evidence>
<evidence type="ECO:0000256" key="17">
    <source>
        <dbReference type="RuleBase" id="RU000579"/>
    </source>
</evidence>
<dbReference type="Pfam" id="PF03447">
    <property type="entry name" value="NAD_binding_3"/>
    <property type="match status" value="1"/>
</dbReference>
<dbReference type="FunFam" id="3.30.360.10:FF:000006">
    <property type="entry name" value="Bifunctional aspartokinase/homoserine dehydrogenase"/>
    <property type="match status" value="1"/>
</dbReference>
<dbReference type="UniPathway" id="UPA00050">
    <property type="reaction ID" value="UER00063"/>
</dbReference>
<protein>
    <recommendedName>
        <fullName evidence="6 14">Homoserine dehydrogenase</fullName>
        <shortName evidence="14">HDH</shortName>
        <ecNumber evidence="5 14">1.1.1.3</ecNumber>
    </recommendedName>
</protein>
<dbReference type="GO" id="GO:0004412">
    <property type="term" value="F:homoserine dehydrogenase activity"/>
    <property type="evidence" value="ECO:0007669"/>
    <property type="project" value="UniProtKB-EC"/>
</dbReference>
<evidence type="ECO:0000256" key="10">
    <source>
        <dbReference type="ARBA" id="ARBA00023002"/>
    </source>
</evidence>
<dbReference type="UniPathway" id="UPA00051">
    <property type="reaction ID" value="UER00465"/>
</dbReference>
<evidence type="ECO:0000256" key="7">
    <source>
        <dbReference type="ARBA" id="ARBA00022605"/>
    </source>
</evidence>
<feature type="binding site" evidence="16">
    <location>
        <position position="119"/>
    </location>
    <ligand>
        <name>NADPH</name>
        <dbReference type="ChEBI" id="CHEBI:57783"/>
    </ligand>
</feature>
<comment type="caution">
    <text evidence="21">The sequence shown here is derived from an EMBL/GenBank/DDBJ whole genome shotgun (WGS) entry which is preliminary data.</text>
</comment>
<comment type="similarity">
    <text evidence="4 14 18">Belongs to the homoserine dehydrogenase family.</text>
</comment>
<feature type="domain" description="Aspartate/homoserine dehydrogenase NAD-binding" evidence="20">
    <location>
        <begin position="13"/>
        <end position="134"/>
    </location>
</feature>
<feature type="active site" description="Proton donor" evidence="15">
    <location>
        <position position="230"/>
    </location>
</feature>
<feature type="domain" description="Homoserine dehydrogenase catalytic" evidence="19">
    <location>
        <begin position="158"/>
        <end position="361"/>
    </location>
</feature>
<dbReference type="PANTHER" id="PTHR43070">
    <property type="match status" value="1"/>
</dbReference>
<evidence type="ECO:0000256" key="6">
    <source>
        <dbReference type="ARBA" id="ARBA00013376"/>
    </source>
</evidence>
<dbReference type="InterPro" id="IPR001342">
    <property type="entry name" value="HDH_cat"/>
</dbReference>
<evidence type="ECO:0000259" key="19">
    <source>
        <dbReference type="Pfam" id="PF00742"/>
    </source>
</evidence>
<organism evidence="21 22">
    <name type="scientific">Heterodermia speciosa</name>
    <dbReference type="NCBI Taxonomy" id="116794"/>
    <lineage>
        <taxon>Eukaryota</taxon>
        <taxon>Fungi</taxon>
        <taxon>Dikarya</taxon>
        <taxon>Ascomycota</taxon>
        <taxon>Pezizomycotina</taxon>
        <taxon>Lecanoromycetes</taxon>
        <taxon>OSLEUM clade</taxon>
        <taxon>Lecanoromycetidae</taxon>
        <taxon>Caliciales</taxon>
        <taxon>Physciaceae</taxon>
        <taxon>Heterodermia</taxon>
    </lineage>
</organism>
<keyword evidence="10 14" id="KW-0560">Oxidoreductase</keyword>
<dbReference type="PROSITE" id="PS01042">
    <property type="entry name" value="HOMOSER_DHGENASE"/>
    <property type="match status" value="1"/>
</dbReference>
<feature type="binding site" evidence="16">
    <location>
        <position position="95"/>
    </location>
    <ligand>
        <name>NADPH</name>
        <dbReference type="ChEBI" id="CHEBI:57783"/>
    </ligand>
</feature>
<evidence type="ECO:0000256" key="8">
    <source>
        <dbReference type="ARBA" id="ARBA00022697"/>
    </source>
</evidence>
<evidence type="ECO:0000256" key="16">
    <source>
        <dbReference type="PIRSR" id="PIRSR036497-2"/>
    </source>
</evidence>
<keyword evidence="9 14" id="KW-0521">NADP</keyword>
<evidence type="ECO:0000256" key="18">
    <source>
        <dbReference type="RuleBase" id="RU004171"/>
    </source>
</evidence>
<proteinExistence type="inferred from homology"/>
<dbReference type="InterPro" id="IPR022697">
    <property type="entry name" value="HDH_short"/>
</dbReference>
<dbReference type="Gene3D" id="3.30.360.10">
    <property type="entry name" value="Dihydrodipicolinate Reductase, domain 2"/>
    <property type="match status" value="1"/>
</dbReference>
<comment type="pathway">
    <text evidence="2 17">Amino-acid biosynthesis; L-threonine biosynthesis; L-threonine from L-aspartate: step 3/5.</text>
</comment>
<dbReference type="EC" id="1.1.1.3" evidence="5 14"/>
<dbReference type="InterPro" id="IPR019811">
    <property type="entry name" value="HDH_CS"/>
</dbReference>
<evidence type="ECO:0000256" key="11">
    <source>
        <dbReference type="ARBA" id="ARBA00023167"/>
    </source>
</evidence>
<dbReference type="Proteomes" id="UP000664521">
    <property type="component" value="Unassembled WGS sequence"/>
</dbReference>
<accession>A0A8H3FNN0</accession>
<dbReference type="GO" id="GO:0009086">
    <property type="term" value="P:methionine biosynthetic process"/>
    <property type="evidence" value="ECO:0007669"/>
    <property type="project" value="UniProtKB-KW"/>
</dbReference>
<comment type="catalytic activity">
    <reaction evidence="12">
        <text>L-homoserine + NADP(+) = L-aspartate 4-semialdehyde + NADPH + H(+)</text>
        <dbReference type="Rhea" id="RHEA:15761"/>
        <dbReference type="ChEBI" id="CHEBI:15378"/>
        <dbReference type="ChEBI" id="CHEBI:57476"/>
        <dbReference type="ChEBI" id="CHEBI:57783"/>
        <dbReference type="ChEBI" id="CHEBI:58349"/>
        <dbReference type="ChEBI" id="CHEBI:537519"/>
        <dbReference type="EC" id="1.1.1.3"/>
    </reaction>
    <physiologicalReaction direction="right-to-left" evidence="12">
        <dbReference type="Rhea" id="RHEA:15763"/>
    </physiologicalReaction>
</comment>
<evidence type="ECO:0000256" key="2">
    <source>
        <dbReference type="ARBA" id="ARBA00005056"/>
    </source>
</evidence>
<dbReference type="SUPFAM" id="SSF55347">
    <property type="entry name" value="Glyceraldehyde-3-phosphate dehydrogenase-like, C-terminal domain"/>
    <property type="match status" value="1"/>
</dbReference>
<comment type="function">
    <text evidence="13">Catalyzes the conversion of L-aspartate-beta-semialdehyde (L-Asa) to L-homoserine (L-Hse), the third step in the biosynthesis of amino acids that derive from aspartate (the aspartate family of amino acids), including methioinine and threonine, the latter of which is a precursor to isoleucine; production of homoserine leads to a branch-point in the pathway as it can either be O-phosphorylated for processing to threonine, or O-acylated for processing to methionine.</text>
</comment>